<evidence type="ECO:0000313" key="3">
    <source>
        <dbReference type="Proteomes" id="UP001500889"/>
    </source>
</evidence>
<proteinExistence type="predicted"/>
<evidence type="ECO:0000256" key="1">
    <source>
        <dbReference type="SAM" id="MobiDB-lite"/>
    </source>
</evidence>
<feature type="region of interest" description="Disordered" evidence="1">
    <location>
        <begin position="1"/>
        <end position="33"/>
    </location>
</feature>
<organism evidence="2 3">
    <name type="scientific">Drosophila madeirensis</name>
    <name type="common">Fruit fly</name>
    <dbReference type="NCBI Taxonomy" id="30013"/>
    <lineage>
        <taxon>Eukaryota</taxon>
        <taxon>Metazoa</taxon>
        <taxon>Ecdysozoa</taxon>
        <taxon>Arthropoda</taxon>
        <taxon>Hexapoda</taxon>
        <taxon>Insecta</taxon>
        <taxon>Pterygota</taxon>
        <taxon>Neoptera</taxon>
        <taxon>Endopterygota</taxon>
        <taxon>Diptera</taxon>
        <taxon>Brachycera</taxon>
        <taxon>Muscomorpha</taxon>
        <taxon>Ephydroidea</taxon>
        <taxon>Drosophilidae</taxon>
        <taxon>Drosophila</taxon>
        <taxon>Sophophora</taxon>
    </lineage>
</organism>
<dbReference type="AlphaFoldDB" id="A0AAU9GCJ5"/>
<accession>A0AAU9GCJ5</accession>
<dbReference type="Proteomes" id="UP001500889">
    <property type="component" value="Chromosome E"/>
</dbReference>
<protein>
    <submittedName>
        <fullName evidence="2">Uncharacterized protein</fullName>
    </submittedName>
</protein>
<name>A0AAU9GCJ5_DROMD</name>
<keyword evidence="3" id="KW-1185">Reference proteome</keyword>
<feature type="compositionally biased region" description="Basic and acidic residues" evidence="1">
    <location>
        <begin position="1"/>
        <end position="15"/>
    </location>
</feature>
<reference evidence="2 3" key="1">
    <citation type="submission" date="2024-02" db="EMBL/GenBank/DDBJ databases">
        <title>A chromosome-level genome assembly of Drosophila madeirensis, a fruit fly species endemic to Madeira island.</title>
        <authorList>
            <person name="Tomihara K."/>
            <person name="Llopart A."/>
            <person name="Yamamoto D."/>
        </authorList>
    </citation>
    <scope>NUCLEOTIDE SEQUENCE [LARGE SCALE GENOMIC DNA]</scope>
    <source>
        <strain evidence="2 3">RF1</strain>
    </source>
</reference>
<evidence type="ECO:0000313" key="2">
    <source>
        <dbReference type="EMBL" id="BFG05307.1"/>
    </source>
</evidence>
<sequence>MQNEIAIERVSKDMENPSAGIWQPNGTATRPSSWLDMRLRPDGDADADADAGPVPSLQVKLSTLTWPAVGGSKAAEGAAGTARDECGMWMYVGVTQRNPVACVTEM</sequence>
<gene>
    <name evidence="2" type="ORF">DMAD_04066</name>
</gene>
<dbReference type="EMBL" id="AP029267">
    <property type="protein sequence ID" value="BFG05307.1"/>
    <property type="molecule type" value="Genomic_DNA"/>
</dbReference>